<evidence type="ECO:0000313" key="3">
    <source>
        <dbReference type="Proteomes" id="UP001201812"/>
    </source>
</evidence>
<proteinExistence type="predicted"/>
<gene>
    <name evidence="2" type="ORF">DdX_13951</name>
</gene>
<dbReference type="SUPFAM" id="SSF54695">
    <property type="entry name" value="POZ domain"/>
    <property type="match status" value="1"/>
</dbReference>
<name>A0AAD4MVG5_9BILA</name>
<dbReference type="InterPro" id="IPR011333">
    <property type="entry name" value="SKP1/BTB/POZ_sf"/>
</dbReference>
<evidence type="ECO:0000259" key="1">
    <source>
        <dbReference type="PROSITE" id="PS50097"/>
    </source>
</evidence>
<sequence length="853" mass="98487">MSQASFLFDFNVNELETAQDFPKSNVVELEGSKWYLGIEKKGINDRISLTYWKILDVCLSCERGTPNGIYLVNLALIWRGSLIDVLFTRTYYFKPLDLDMHCFSIDYNYLLDTDNGFIDENGEGKIMAEISVKRVDDWESVKLDADQLRREISSWPQDLNGIINLQGGHRMLVNKELLSRHSKYFDTIFNNENFVESSQESIDLTDFTYNQFRLLHKHIRETRALCTDGSLEFRLKSENGVKEFQRLRTLADVREYCLEYTSLPHRTKYASKNLLKENLCMFDDLKQMGAFTGLIFCVFADYMRRDIETVSAENIEDLLSVGSYFQITKIMDSCKEFLFRKYDYPDFSSDQRMKLVEKYNLTLVKGPTLNPINPLIRQWYNNLAWSTPTILAQLTFLDTGKAYVCCVEFIYGMTIQTIYFDALTSLYFKRVCDDWFDPLDYKMENMRISDLEMSAGLEYKRKDIDDNPALMLDHANPSRIYIFDVRRIQSEGNSLFETEVLCWKLYFGMIVEKLLSIALWTFYTRDKEDRVSLPSNYKLEAAHASMIQPDTVSLDIPYPTKFDFVLTSHRYNFGVRLKAVQDAFDSSSQDHQRLIDSGPQSVDDIPGTSKLSINMHSLEISDTQKILLGKNLPDIVVHVTFLDTGVDEMCAVPYQNGMNIQRLLSDALTSLYFKNKSSSPCDYKLQKVGISNLDSASGGQPEASFLHFQGPMLGQVLTTQMYKFEVRLKSGEHYLGSEEMLTTSKKINRMPIEIMVLLTFLDTGDLQVCKVPYKVEMSVQKLLFIAFMTLKDNRFPWQYDIESVYASDSDIISDGEPHSLDLQDIEAIAVNSSYAYSFVMRRKTNETSTSKEK</sequence>
<dbReference type="Proteomes" id="UP001201812">
    <property type="component" value="Unassembled WGS sequence"/>
</dbReference>
<feature type="domain" description="BTB" evidence="1">
    <location>
        <begin position="157"/>
        <end position="228"/>
    </location>
</feature>
<evidence type="ECO:0000313" key="2">
    <source>
        <dbReference type="EMBL" id="KAI1704869.1"/>
    </source>
</evidence>
<dbReference type="SMART" id="SM00225">
    <property type="entry name" value="BTB"/>
    <property type="match status" value="1"/>
</dbReference>
<organism evidence="2 3">
    <name type="scientific">Ditylenchus destructor</name>
    <dbReference type="NCBI Taxonomy" id="166010"/>
    <lineage>
        <taxon>Eukaryota</taxon>
        <taxon>Metazoa</taxon>
        <taxon>Ecdysozoa</taxon>
        <taxon>Nematoda</taxon>
        <taxon>Chromadorea</taxon>
        <taxon>Rhabditida</taxon>
        <taxon>Tylenchina</taxon>
        <taxon>Tylenchomorpha</taxon>
        <taxon>Sphaerularioidea</taxon>
        <taxon>Anguinidae</taxon>
        <taxon>Anguininae</taxon>
        <taxon>Ditylenchus</taxon>
    </lineage>
</organism>
<comment type="caution">
    <text evidence="2">The sequence shown here is derived from an EMBL/GenBank/DDBJ whole genome shotgun (WGS) entry which is preliminary data.</text>
</comment>
<protein>
    <recommendedName>
        <fullName evidence="1">BTB domain-containing protein</fullName>
    </recommendedName>
</protein>
<dbReference type="AlphaFoldDB" id="A0AAD4MVG5"/>
<dbReference type="InterPro" id="IPR000210">
    <property type="entry name" value="BTB/POZ_dom"/>
</dbReference>
<dbReference type="Gene3D" id="3.30.710.10">
    <property type="entry name" value="Potassium Channel Kv1.1, Chain A"/>
    <property type="match status" value="1"/>
</dbReference>
<dbReference type="PROSITE" id="PS50097">
    <property type="entry name" value="BTB"/>
    <property type="match status" value="1"/>
</dbReference>
<dbReference type="EMBL" id="JAKKPZ010000062">
    <property type="protein sequence ID" value="KAI1704869.1"/>
    <property type="molecule type" value="Genomic_DNA"/>
</dbReference>
<reference evidence="2" key="1">
    <citation type="submission" date="2022-01" db="EMBL/GenBank/DDBJ databases">
        <title>Genome Sequence Resource for Two Populations of Ditylenchus destructor, the Migratory Endoparasitic Phytonematode.</title>
        <authorList>
            <person name="Zhang H."/>
            <person name="Lin R."/>
            <person name="Xie B."/>
        </authorList>
    </citation>
    <scope>NUCLEOTIDE SEQUENCE</scope>
    <source>
        <strain evidence="2">BazhouSP</strain>
    </source>
</reference>
<accession>A0AAD4MVG5</accession>
<keyword evidence="3" id="KW-1185">Reference proteome</keyword>
<dbReference type="Pfam" id="PF00651">
    <property type="entry name" value="BTB"/>
    <property type="match status" value="1"/>
</dbReference>
<dbReference type="PANTHER" id="PTHR22744">
    <property type="entry name" value="HELIX LOOP HELIX PROTEIN 21-RELATED"/>
    <property type="match status" value="1"/>
</dbReference>
<dbReference type="PANTHER" id="PTHR22744:SF14">
    <property type="entry name" value="BTB DOMAIN-CONTAINING PROTEIN-RELATED"/>
    <property type="match status" value="1"/>
</dbReference>